<protein>
    <submittedName>
        <fullName evidence="2">Uncharacterized protein</fullName>
    </submittedName>
</protein>
<accession>A0A8H7GS73</accession>
<dbReference type="Proteomes" id="UP000649328">
    <property type="component" value="Unassembled WGS sequence"/>
</dbReference>
<feature type="region of interest" description="Disordered" evidence="1">
    <location>
        <begin position="107"/>
        <end position="188"/>
    </location>
</feature>
<gene>
    <name evidence="2" type="ORF">HF325_004562</name>
</gene>
<evidence type="ECO:0000256" key="1">
    <source>
        <dbReference type="SAM" id="MobiDB-lite"/>
    </source>
</evidence>
<dbReference type="AlphaFoldDB" id="A0A8H7GS73"/>
<feature type="compositionally biased region" description="Low complexity" evidence="1">
    <location>
        <begin position="121"/>
        <end position="138"/>
    </location>
</feature>
<evidence type="ECO:0000313" key="2">
    <source>
        <dbReference type="EMBL" id="KAF8000773.1"/>
    </source>
</evidence>
<dbReference type="EMBL" id="JACBPP010000006">
    <property type="protein sequence ID" value="KAF8000773.1"/>
    <property type="molecule type" value="Genomic_DNA"/>
</dbReference>
<feature type="region of interest" description="Disordered" evidence="1">
    <location>
        <begin position="33"/>
        <end position="66"/>
    </location>
</feature>
<proteinExistence type="predicted"/>
<feature type="compositionally biased region" description="Basic and acidic residues" evidence="1">
    <location>
        <begin position="145"/>
        <end position="188"/>
    </location>
</feature>
<comment type="caution">
    <text evidence="2">The sequence shown here is derived from an EMBL/GenBank/DDBJ whole genome shotgun (WGS) entry which is preliminary data.</text>
</comment>
<reference evidence="2" key="1">
    <citation type="submission" date="2020-10" db="EMBL/GenBank/DDBJ databases">
        <title>The Whole-Genome Sequence of Metschnikowia persimmonesis, a Novel Endophytic Yeast Species Isolated from Medicinal Plant Diospyros kaki Thumb.</title>
        <authorList>
            <person name="Rahmat E."/>
            <person name="Kang Y."/>
        </authorList>
    </citation>
    <scope>NUCLEOTIDE SEQUENCE</scope>
    <source>
        <strain evidence="2">KIOM G15050</strain>
    </source>
</reference>
<organism evidence="2 3">
    <name type="scientific">Metschnikowia pulcherrima</name>
    <dbReference type="NCBI Taxonomy" id="27326"/>
    <lineage>
        <taxon>Eukaryota</taxon>
        <taxon>Fungi</taxon>
        <taxon>Dikarya</taxon>
        <taxon>Ascomycota</taxon>
        <taxon>Saccharomycotina</taxon>
        <taxon>Pichiomycetes</taxon>
        <taxon>Metschnikowiaceae</taxon>
        <taxon>Metschnikowia</taxon>
    </lineage>
</organism>
<evidence type="ECO:0000313" key="3">
    <source>
        <dbReference type="Proteomes" id="UP000649328"/>
    </source>
</evidence>
<feature type="compositionally biased region" description="Polar residues" evidence="1">
    <location>
        <begin position="40"/>
        <end position="66"/>
    </location>
</feature>
<sequence length="188" mass="20280">MSLTNNRYLENAANIVRLELMLSTSIQDVDPAASDRTARLESSPSSLTNFNLNRSNSNTPQTSVSGSDIAAEIAIKLWSSSESVSSFRTARDPSPLSSIKESIPVSLTSPGIRADSGAFMSGSQNDDSQSSSPTSLDSAPAFDYENSRRNEKAEVDIIKDDDLLDKSPQKPKLSHEATKSRPDAEVLQ</sequence>
<keyword evidence="3" id="KW-1185">Reference proteome</keyword>
<name>A0A8H7GS73_9ASCO</name>